<dbReference type="SMART" id="SM00847">
    <property type="entry name" value="HA2"/>
    <property type="match status" value="1"/>
</dbReference>
<dbReference type="OrthoDB" id="10253254at2759"/>
<evidence type="ECO:0000256" key="8">
    <source>
        <dbReference type="SAM" id="MobiDB-lite"/>
    </source>
</evidence>
<keyword evidence="2" id="KW-0507">mRNA processing</keyword>
<evidence type="ECO:0000256" key="6">
    <source>
        <dbReference type="ARBA" id="ARBA00022840"/>
    </source>
</evidence>
<evidence type="ECO:0000256" key="1">
    <source>
        <dbReference type="ARBA" id="ARBA00012552"/>
    </source>
</evidence>
<reference evidence="11 12" key="1">
    <citation type="journal article" date="2019" name="Sci. Rep.">
        <title>Comparative genomics of chytrid fungi reveal insights into the obligate biotrophic and pathogenic lifestyle of Synchytrium endobioticum.</title>
        <authorList>
            <person name="van de Vossenberg B.T.L.H."/>
            <person name="Warris S."/>
            <person name="Nguyen H.D.T."/>
            <person name="van Gent-Pelzer M.P.E."/>
            <person name="Joly D.L."/>
            <person name="van de Geest H.C."/>
            <person name="Bonants P.J.M."/>
            <person name="Smith D.S."/>
            <person name="Levesque C.A."/>
            <person name="van der Lee T.A.J."/>
        </authorList>
    </citation>
    <scope>NUCLEOTIDE SEQUENCE [LARGE SCALE GENOMIC DNA]</scope>
    <source>
        <strain evidence="11 12">JEL517</strain>
    </source>
</reference>
<protein>
    <recommendedName>
        <fullName evidence="1">RNA helicase</fullName>
        <ecNumber evidence="1">3.6.4.13</ecNumber>
    </recommendedName>
</protein>
<dbReference type="RefSeq" id="XP_031026874.1">
    <property type="nucleotide sequence ID" value="XM_031167277.1"/>
</dbReference>
<dbReference type="FunFam" id="3.40.50.300:FF:000145">
    <property type="entry name" value="probable ATP-dependent RNA helicase DHX40"/>
    <property type="match status" value="1"/>
</dbReference>
<dbReference type="InterPro" id="IPR001650">
    <property type="entry name" value="Helicase_C-like"/>
</dbReference>
<dbReference type="CDD" id="cd18791">
    <property type="entry name" value="SF2_C_RHA"/>
    <property type="match status" value="1"/>
</dbReference>
<dbReference type="Gene3D" id="3.40.50.300">
    <property type="entry name" value="P-loop containing nucleotide triphosphate hydrolases"/>
    <property type="match status" value="2"/>
</dbReference>
<evidence type="ECO:0000259" key="9">
    <source>
        <dbReference type="PROSITE" id="PS51192"/>
    </source>
</evidence>
<proteinExistence type="predicted"/>
<evidence type="ECO:0000256" key="2">
    <source>
        <dbReference type="ARBA" id="ARBA00022664"/>
    </source>
</evidence>
<dbReference type="GO" id="GO:0003724">
    <property type="term" value="F:RNA helicase activity"/>
    <property type="evidence" value="ECO:0007669"/>
    <property type="project" value="UniProtKB-EC"/>
</dbReference>
<keyword evidence="5" id="KW-0347">Helicase</keyword>
<comment type="catalytic activity">
    <reaction evidence="7">
        <text>ATP + H2O = ADP + phosphate + H(+)</text>
        <dbReference type="Rhea" id="RHEA:13065"/>
        <dbReference type="ChEBI" id="CHEBI:15377"/>
        <dbReference type="ChEBI" id="CHEBI:15378"/>
        <dbReference type="ChEBI" id="CHEBI:30616"/>
        <dbReference type="ChEBI" id="CHEBI:43474"/>
        <dbReference type="ChEBI" id="CHEBI:456216"/>
        <dbReference type="EC" id="3.6.4.13"/>
    </reaction>
</comment>
<dbReference type="SUPFAM" id="SSF52540">
    <property type="entry name" value="P-loop containing nucleoside triphosphate hydrolases"/>
    <property type="match status" value="1"/>
</dbReference>
<evidence type="ECO:0000256" key="4">
    <source>
        <dbReference type="ARBA" id="ARBA00022801"/>
    </source>
</evidence>
<dbReference type="CDD" id="cd17917">
    <property type="entry name" value="DEXHc_RHA-like"/>
    <property type="match status" value="1"/>
</dbReference>
<dbReference type="PROSITE" id="PS51194">
    <property type="entry name" value="HELICASE_CTER"/>
    <property type="match status" value="1"/>
</dbReference>
<dbReference type="InterPro" id="IPR048333">
    <property type="entry name" value="HA2_WH"/>
</dbReference>
<accession>A0A507C533</accession>
<name>A0A507C533_9FUNG</name>
<dbReference type="PROSITE" id="PS51192">
    <property type="entry name" value="HELICASE_ATP_BIND_1"/>
    <property type="match status" value="1"/>
</dbReference>
<evidence type="ECO:0000256" key="5">
    <source>
        <dbReference type="ARBA" id="ARBA00022806"/>
    </source>
</evidence>
<dbReference type="InterPro" id="IPR027417">
    <property type="entry name" value="P-loop_NTPase"/>
</dbReference>
<keyword evidence="12" id="KW-1185">Reference proteome</keyword>
<sequence length="806" mass="90237">MSSREQLPIWRFKDDLIQAFSTYQLMVIVGDTGSGKTTQVPPLILENIPEVKTIAVTQPRRIAAISAARRVADEMRIPLGTKVGYAIRFERKAAANTAITYMTDGLLLREAASDPLMSKYDCVICDEAHERSLETDVLFGLLKTAVVKRPTLRVYVMSATLDVEKFSDFFGKCPIFSIPGRMFDVDIFYLKKMKLAALKSTYIQRSVDTVLHVHKNEEPGDVLVFLTGQNEIDQAMRRLEDELDELHSADIKYGNLLRKVVAYPIYSALETIEQRAIFDPPPRDTRKVIFSTNIAQTSITIPGIRYVVDSGFVKQKMYDPSTGMDALLVVPVSQASATQRAGRAGRTDVGKVYRLYSRDTFDEMDVDTMPEIQRSSLIGTVLTLKQLGIDDILGFEFIDPPDPNLVLAALRQLYLLEALDEDGRITELGHMLHAIPVSPHLGRFLIAAARDHGCSKEALVIASMLSVEEVFVNPRGQKKQAKADEARRDFHHSSGDHLTLYQLYEAYRNAEGDVREWCRDHFVHHRAMRAAENVYEQLVDSMEKLGLPIVSCQDKERKRAKSESGNIATFDVSPILKSLCKAYYPNAAKKHATRNCFLNYASSHGITNQDSGMTQLVALFVSPTSALAASVESGRGRIEWVVYQDIQYSGRANMRIASAMRPEWIQADLPRLRSLDDSRLAAERHLIEKVLETVLPTDAADETGDEGLARGEEPEGRSGEVGDEAKPPHHELLVSKDSFEVVREQIDEAHHAERVATGSGNSNVGEAKQPHAEVVNSKAEEERDKKAAEAKARFLSRKKRQMSRYR</sequence>
<keyword evidence="3" id="KW-0547">Nucleotide-binding</keyword>
<feature type="compositionally biased region" description="Basic residues" evidence="8">
    <location>
        <begin position="794"/>
        <end position="806"/>
    </location>
</feature>
<evidence type="ECO:0000313" key="11">
    <source>
        <dbReference type="EMBL" id="TPX36660.1"/>
    </source>
</evidence>
<dbReference type="InterPro" id="IPR014001">
    <property type="entry name" value="Helicase_ATP-bd"/>
</dbReference>
<feature type="domain" description="Helicase ATP-binding" evidence="9">
    <location>
        <begin position="17"/>
        <end position="179"/>
    </location>
</feature>
<evidence type="ECO:0000256" key="3">
    <source>
        <dbReference type="ARBA" id="ARBA00022741"/>
    </source>
</evidence>
<feature type="region of interest" description="Disordered" evidence="8">
    <location>
        <begin position="697"/>
        <end position="806"/>
    </location>
</feature>
<dbReference type="GO" id="GO:0071013">
    <property type="term" value="C:catalytic step 2 spliceosome"/>
    <property type="evidence" value="ECO:0007669"/>
    <property type="project" value="TreeGrafter"/>
</dbReference>
<dbReference type="Gene3D" id="1.20.120.1080">
    <property type="match status" value="1"/>
</dbReference>
<dbReference type="Pfam" id="PF00271">
    <property type="entry name" value="Helicase_C"/>
    <property type="match status" value="1"/>
</dbReference>
<keyword evidence="6" id="KW-0067">ATP-binding</keyword>
<feature type="compositionally biased region" description="Basic and acidic residues" evidence="8">
    <location>
        <begin position="778"/>
        <end position="792"/>
    </location>
</feature>
<dbReference type="EC" id="3.6.4.13" evidence="1"/>
<evidence type="ECO:0000313" key="12">
    <source>
        <dbReference type="Proteomes" id="UP000319731"/>
    </source>
</evidence>
<dbReference type="GO" id="GO:0003723">
    <property type="term" value="F:RNA binding"/>
    <property type="evidence" value="ECO:0007669"/>
    <property type="project" value="TreeGrafter"/>
</dbReference>
<organism evidence="11 12">
    <name type="scientific">Synchytrium microbalum</name>
    <dbReference type="NCBI Taxonomy" id="1806994"/>
    <lineage>
        <taxon>Eukaryota</taxon>
        <taxon>Fungi</taxon>
        <taxon>Fungi incertae sedis</taxon>
        <taxon>Chytridiomycota</taxon>
        <taxon>Chytridiomycota incertae sedis</taxon>
        <taxon>Chytridiomycetes</taxon>
        <taxon>Synchytriales</taxon>
        <taxon>Synchytriaceae</taxon>
        <taxon>Synchytrium</taxon>
    </lineage>
</organism>
<dbReference type="GO" id="GO:0005524">
    <property type="term" value="F:ATP binding"/>
    <property type="evidence" value="ECO:0007669"/>
    <property type="project" value="UniProtKB-KW"/>
</dbReference>
<feature type="domain" description="Helicase C-terminal" evidence="10">
    <location>
        <begin position="206"/>
        <end position="388"/>
    </location>
</feature>
<dbReference type="Pfam" id="PF00270">
    <property type="entry name" value="DEAD"/>
    <property type="match status" value="1"/>
</dbReference>
<dbReference type="GeneID" id="42002574"/>
<dbReference type="GO" id="GO:0016787">
    <property type="term" value="F:hydrolase activity"/>
    <property type="evidence" value="ECO:0007669"/>
    <property type="project" value="UniProtKB-KW"/>
</dbReference>
<dbReference type="Pfam" id="PF04408">
    <property type="entry name" value="WHD_HA2"/>
    <property type="match status" value="1"/>
</dbReference>
<evidence type="ECO:0000256" key="7">
    <source>
        <dbReference type="ARBA" id="ARBA00047984"/>
    </source>
</evidence>
<dbReference type="SMART" id="SM00487">
    <property type="entry name" value="DEXDc"/>
    <property type="match status" value="1"/>
</dbReference>
<dbReference type="STRING" id="1806994.A0A507C533"/>
<dbReference type="InterPro" id="IPR011545">
    <property type="entry name" value="DEAD/DEAH_box_helicase_dom"/>
</dbReference>
<dbReference type="Pfam" id="PF21010">
    <property type="entry name" value="HA2_C"/>
    <property type="match status" value="1"/>
</dbReference>
<dbReference type="EMBL" id="QEAO01000004">
    <property type="protein sequence ID" value="TPX36660.1"/>
    <property type="molecule type" value="Genomic_DNA"/>
</dbReference>
<dbReference type="Proteomes" id="UP000319731">
    <property type="component" value="Unassembled WGS sequence"/>
</dbReference>
<gene>
    <name evidence="11" type="ORF">SmJEL517_g01349</name>
</gene>
<dbReference type="PANTHER" id="PTHR18934">
    <property type="entry name" value="ATP-DEPENDENT RNA HELICASE"/>
    <property type="match status" value="1"/>
</dbReference>
<comment type="caution">
    <text evidence="11">The sequence shown here is derived from an EMBL/GenBank/DDBJ whole genome shotgun (WGS) entry which is preliminary data.</text>
</comment>
<dbReference type="PANTHER" id="PTHR18934:SF85">
    <property type="entry name" value="ATP-DEPENDENT RNA HELICASE DHX8"/>
    <property type="match status" value="1"/>
</dbReference>
<keyword evidence="4" id="KW-0378">Hydrolase</keyword>
<dbReference type="GO" id="GO:0000390">
    <property type="term" value="P:spliceosomal complex disassembly"/>
    <property type="evidence" value="ECO:0007669"/>
    <property type="project" value="TreeGrafter"/>
</dbReference>
<evidence type="ECO:0000259" key="10">
    <source>
        <dbReference type="PROSITE" id="PS51194"/>
    </source>
</evidence>
<dbReference type="FunFam" id="3.40.50.300:FF:000615">
    <property type="entry name" value="pre-mRNA-splicing factor ATP-dependent RNA helicase DEAH7"/>
    <property type="match status" value="1"/>
</dbReference>
<dbReference type="AlphaFoldDB" id="A0A507C533"/>
<dbReference type="SMART" id="SM00490">
    <property type="entry name" value="HELICc"/>
    <property type="match status" value="1"/>
</dbReference>
<feature type="compositionally biased region" description="Basic and acidic residues" evidence="8">
    <location>
        <begin position="707"/>
        <end position="754"/>
    </location>
</feature>
<dbReference type="InterPro" id="IPR007502">
    <property type="entry name" value="Helicase-assoc_dom"/>
</dbReference>